<name>A0A8H6M1N6_9AGAR</name>
<reference evidence="2 3" key="1">
    <citation type="submission" date="2020-07" db="EMBL/GenBank/DDBJ databases">
        <title>Comparative genomics of pyrophilous fungi reveals a link between fire events and developmental genes.</title>
        <authorList>
            <consortium name="DOE Joint Genome Institute"/>
            <person name="Steindorff A.S."/>
            <person name="Carver A."/>
            <person name="Calhoun S."/>
            <person name="Stillman K."/>
            <person name="Liu H."/>
            <person name="Lipzen A."/>
            <person name="Pangilinan J."/>
            <person name="Labutti K."/>
            <person name="Bruns T.D."/>
            <person name="Grigoriev I.V."/>
        </authorList>
    </citation>
    <scope>NUCLEOTIDE SEQUENCE [LARGE SCALE GENOMIC DNA]</scope>
    <source>
        <strain evidence="2 3">CBS 144469</strain>
    </source>
</reference>
<dbReference type="Proteomes" id="UP000521943">
    <property type="component" value="Unassembled WGS sequence"/>
</dbReference>
<dbReference type="OrthoDB" id="3159957at2759"/>
<evidence type="ECO:0000256" key="1">
    <source>
        <dbReference type="SAM" id="Phobius"/>
    </source>
</evidence>
<evidence type="ECO:0000313" key="3">
    <source>
        <dbReference type="Proteomes" id="UP000521943"/>
    </source>
</evidence>
<keyword evidence="3" id="KW-1185">Reference proteome</keyword>
<accession>A0A8H6M1N6</accession>
<keyword evidence="1" id="KW-0472">Membrane</keyword>
<organism evidence="2 3">
    <name type="scientific">Ephemerocybe angulata</name>
    <dbReference type="NCBI Taxonomy" id="980116"/>
    <lineage>
        <taxon>Eukaryota</taxon>
        <taxon>Fungi</taxon>
        <taxon>Dikarya</taxon>
        <taxon>Basidiomycota</taxon>
        <taxon>Agaricomycotina</taxon>
        <taxon>Agaricomycetes</taxon>
        <taxon>Agaricomycetidae</taxon>
        <taxon>Agaricales</taxon>
        <taxon>Agaricineae</taxon>
        <taxon>Psathyrellaceae</taxon>
        <taxon>Ephemerocybe</taxon>
    </lineage>
</organism>
<feature type="transmembrane region" description="Helical" evidence="1">
    <location>
        <begin position="61"/>
        <end position="81"/>
    </location>
</feature>
<dbReference type="AlphaFoldDB" id="A0A8H6M1N6"/>
<feature type="transmembrane region" description="Helical" evidence="1">
    <location>
        <begin position="114"/>
        <end position="139"/>
    </location>
</feature>
<dbReference type="EMBL" id="JACGCI010000052">
    <property type="protein sequence ID" value="KAF6751130.1"/>
    <property type="molecule type" value="Genomic_DNA"/>
</dbReference>
<gene>
    <name evidence="2" type="ORF">DFP72DRAFT_499329</name>
</gene>
<feature type="transmembrane region" description="Helical" evidence="1">
    <location>
        <begin position="88"/>
        <end position="108"/>
    </location>
</feature>
<sequence length="224" mass="24092">MGAEENSVEKHTARQKLDELSSKFISSASRQGFTERFEYVVKNFLLPALAYAEASFERKPILTLFTGIFFVLGAIPFFTYAIVCGTALAGYCFVALASLLVATIATLIPLSTILLAVLAGAGLASAFVTAMLVSAFLFIRLAILVRQDGKDGAAEWLSDVKEYVTGVFATLPYLSKSAEKRSATPSPQPDAYRETSALKPEHPTENVYTVSPTLSAPVVEGTAY</sequence>
<protein>
    <submittedName>
        <fullName evidence="2">Uncharacterized protein</fullName>
    </submittedName>
</protein>
<keyword evidence="1" id="KW-1133">Transmembrane helix</keyword>
<comment type="caution">
    <text evidence="2">The sequence shown here is derived from an EMBL/GenBank/DDBJ whole genome shotgun (WGS) entry which is preliminary data.</text>
</comment>
<proteinExistence type="predicted"/>
<keyword evidence="1" id="KW-0812">Transmembrane</keyword>
<evidence type="ECO:0000313" key="2">
    <source>
        <dbReference type="EMBL" id="KAF6751130.1"/>
    </source>
</evidence>